<keyword evidence="2" id="KW-1133">Transmembrane helix</keyword>
<organism evidence="4 5">
    <name type="scientific">Candidatus Ruthenibacterium avium</name>
    <dbReference type="NCBI Taxonomy" id="2838751"/>
    <lineage>
        <taxon>Bacteria</taxon>
        <taxon>Bacillati</taxon>
        <taxon>Bacillota</taxon>
        <taxon>Clostridia</taxon>
        <taxon>Eubacteriales</taxon>
        <taxon>Oscillospiraceae</taxon>
        <taxon>Ruthenibacterium</taxon>
    </lineage>
</organism>
<keyword evidence="4" id="KW-0645">Protease</keyword>
<feature type="transmembrane region" description="Helical" evidence="2">
    <location>
        <begin position="215"/>
        <end position="236"/>
    </location>
</feature>
<accession>A0A9D2M337</accession>
<sequence length="368" mass="41857">MRPEDWTKEEWEMTIQLERLTAQNAEEKQQELSQRRKSASPHKRKKDWLRYAGSLSALAVLLYFVLDSILLGLLGSLWGSVEPALPSDWRLQGQAVYRALALLLPAAGLVAARFLIEKGAQSTPMKLKPQKRWPEQTQVWIFVPVFMGVSVLGDMLTSAVRYVLEHWTVYPVEQSIQLPENPLGVWYYFLALCVVPAVVDEWLVRGALQRIFEPWGAWFSIVVSSVMFTLMSTELAQMPTVFIESVLMGLAAHCTGTLTVGIMLHFSSNFISFAFLVIEQKMQGVESFALMVYLLGVIFLAAVVCIGIIYEKQILRSFRQIPRVYDPKNRQSRVERLATTPLYIVVMLAMALRAVWPMTGWIAPFWLP</sequence>
<dbReference type="Proteomes" id="UP000824209">
    <property type="component" value="Unassembled WGS sequence"/>
</dbReference>
<feature type="transmembrane region" description="Helical" evidence="2">
    <location>
        <begin position="51"/>
        <end position="75"/>
    </location>
</feature>
<feature type="transmembrane region" description="Helical" evidence="2">
    <location>
        <begin position="256"/>
        <end position="278"/>
    </location>
</feature>
<reference evidence="4" key="1">
    <citation type="journal article" date="2021" name="PeerJ">
        <title>Extensive microbial diversity within the chicken gut microbiome revealed by metagenomics and culture.</title>
        <authorList>
            <person name="Gilroy R."/>
            <person name="Ravi A."/>
            <person name="Getino M."/>
            <person name="Pursley I."/>
            <person name="Horton D.L."/>
            <person name="Alikhan N.F."/>
            <person name="Baker D."/>
            <person name="Gharbi K."/>
            <person name="Hall N."/>
            <person name="Watson M."/>
            <person name="Adriaenssens E.M."/>
            <person name="Foster-Nyarko E."/>
            <person name="Jarju S."/>
            <person name="Secka A."/>
            <person name="Antonio M."/>
            <person name="Oren A."/>
            <person name="Chaudhuri R.R."/>
            <person name="La Ragione R."/>
            <person name="Hildebrand F."/>
            <person name="Pallen M.J."/>
        </authorList>
    </citation>
    <scope>NUCLEOTIDE SEQUENCE</scope>
    <source>
        <strain evidence="4">ChiBcec8-14828</strain>
    </source>
</reference>
<dbReference type="Pfam" id="PF02517">
    <property type="entry name" value="Rce1-like"/>
    <property type="match status" value="1"/>
</dbReference>
<gene>
    <name evidence="4" type="ORF">H9943_06970</name>
</gene>
<proteinExistence type="predicted"/>
<comment type="caution">
    <text evidence="4">The sequence shown here is derived from an EMBL/GenBank/DDBJ whole genome shotgun (WGS) entry which is preliminary data.</text>
</comment>
<keyword evidence="1" id="KW-0175">Coiled coil</keyword>
<protein>
    <submittedName>
        <fullName evidence="4">CPBP family intramembrane metalloprotease</fullName>
    </submittedName>
</protein>
<feature type="coiled-coil region" evidence="1">
    <location>
        <begin position="8"/>
        <end position="37"/>
    </location>
</feature>
<feature type="transmembrane region" description="Helical" evidence="2">
    <location>
        <begin position="95"/>
        <end position="116"/>
    </location>
</feature>
<dbReference type="GO" id="GO:0080120">
    <property type="term" value="P:CAAX-box protein maturation"/>
    <property type="evidence" value="ECO:0007669"/>
    <property type="project" value="UniProtKB-ARBA"/>
</dbReference>
<feature type="domain" description="CAAX prenyl protease 2/Lysostaphin resistance protein A-like" evidence="3">
    <location>
        <begin position="184"/>
        <end position="271"/>
    </location>
</feature>
<keyword evidence="2" id="KW-0812">Transmembrane</keyword>
<dbReference type="GO" id="GO:0004175">
    <property type="term" value="F:endopeptidase activity"/>
    <property type="evidence" value="ECO:0007669"/>
    <property type="project" value="UniProtKB-ARBA"/>
</dbReference>
<feature type="transmembrane region" description="Helical" evidence="2">
    <location>
        <begin position="137"/>
        <end position="164"/>
    </location>
</feature>
<dbReference type="InterPro" id="IPR003675">
    <property type="entry name" value="Rce1/LyrA-like_dom"/>
</dbReference>
<evidence type="ECO:0000256" key="2">
    <source>
        <dbReference type="SAM" id="Phobius"/>
    </source>
</evidence>
<evidence type="ECO:0000313" key="5">
    <source>
        <dbReference type="Proteomes" id="UP000824209"/>
    </source>
</evidence>
<feature type="transmembrane region" description="Helical" evidence="2">
    <location>
        <begin position="342"/>
        <end position="367"/>
    </location>
</feature>
<dbReference type="EMBL" id="DWYA01000058">
    <property type="protein sequence ID" value="HJB40122.1"/>
    <property type="molecule type" value="Genomic_DNA"/>
</dbReference>
<evidence type="ECO:0000313" key="4">
    <source>
        <dbReference type="EMBL" id="HJB40122.1"/>
    </source>
</evidence>
<name>A0A9D2M337_9FIRM</name>
<reference evidence="4" key="2">
    <citation type="submission" date="2021-04" db="EMBL/GenBank/DDBJ databases">
        <authorList>
            <person name="Gilroy R."/>
        </authorList>
    </citation>
    <scope>NUCLEOTIDE SEQUENCE</scope>
    <source>
        <strain evidence="4">ChiBcec8-14828</strain>
    </source>
</reference>
<keyword evidence="4" id="KW-0482">Metalloprotease</keyword>
<dbReference type="GO" id="GO:0008237">
    <property type="term" value="F:metallopeptidase activity"/>
    <property type="evidence" value="ECO:0007669"/>
    <property type="project" value="UniProtKB-KW"/>
</dbReference>
<keyword evidence="2" id="KW-0472">Membrane</keyword>
<evidence type="ECO:0000259" key="3">
    <source>
        <dbReference type="Pfam" id="PF02517"/>
    </source>
</evidence>
<feature type="transmembrane region" description="Helical" evidence="2">
    <location>
        <begin position="290"/>
        <end position="310"/>
    </location>
</feature>
<dbReference type="AlphaFoldDB" id="A0A9D2M337"/>
<evidence type="ECO:0000256" key="1">
    <source>
        <dbReference type="SAM" id="Coils"/>
    </source>
</evidence>
<keyword evidence="4" id="KW-0378">Hydrolase</keyword>